<proteinExistence type="predicted"/>
<name>A0A9P4QL72_9PLEO</name>
<evidence type="ECO:0000313" key="1">
    <source>
        <dbReference type="EMBL" id="KAF2726921.1"/>
    </source>
</evidence>
<protein>
    <submittedName>
        <fullName evidence="1">Uncharacterized protein</fullName>
    </submittedName>
</protein>
<evidence type="ECO:0000313" key="2">
    <source>
        <dbReference type="Proteomes" id="UP000799444"/>
    </source>
</evidence>
<accession>A0A9P4QL72</accession>
<sequence length="186" mass="20779">MATSPQASAYLLSYRSQNQDEDRRLDSQHGVITQVILGGNLIHPSIPLPDIRTFIADLARGTGIWLEDVRKTYFSENSAEGTVIPSLVGFDVNAHAFDSTLPFPIQLVQHDCSKEFPAEHIGPYAVPREAFSSLVSNAMKLLRPGGYLQWLETETRLFRQYPINADFTEAMATIGEERKSRGLVEK</sequence>
<dbReference type="SUPFAM" id="SSF53335">
    <property type="entry name" value="S-adenosyl-L-methionine-dependent methyltransferases"/>
    <property type="match status" value="1"/>
</dbReference>
<reference evidence="1" key="1">
    <citation type="journal article" date="2020" name="Stud. Mycol.">
        <title>101 Dothideomycetes genomes: a test case for predicting lifestyles and emergence of pathogens.</title>
        <authorList>
            <person name="Haridas S."/>
            <person name="Albert R."/>
            <person name="Binder M."/>
            <person name="Bloem J."/>
            <person name="Labutti K."/>
            <person name="Salamov A."/>
            <person name="Andreopoulos B."/>
            <person name="Baker S."/>
            <person name="Barry K."/>
            <person name="Bills G."/>
            <person name="Bluhm B."/>
            <person name="Cannon C."/>
            <person name="Castanera R."/>
            <person name="Culley D."/>
            <person name="Daum C."/>
            <person name="Ezra D."/>
            <person name="Gonzalez J."/>
            <person name="Henrissat B."/>
            <person name="Kuo A."/>
            <person name="Liang C."/>
            <person name="Lipzen A."/>
            <person name="Lutzoni F."/>
            <person name="Magnuson J."/>
            <person name="Mondo S."/>
            <person name="Nolan M."/>
            <person name="Ohm R."/>
            <person name="Pangilinan J."/>
            <person name="Park H.-J."/>
            <person name="Ramirez L."/>
            <person name="Alfaro M."/>
            <person name="Sun H."/>
            <person name="Tritt A."/>
            <person name="Yoshinaga Y."/>
            <person name="Zwiers L.-H."/>
            <person name="Turgeon B."/>
            <person name="Goodwin S."/>
            <person name="Spatafora J."/>
            <person name="Crous P."/>
            <person name="Grigoriev I."/>
        </authorList>
    </citation>
    <scope>NUCLEOTIDE SEQUENCE</scope>
    <source>
        <strain evidence="1">CBS 125425</strain>
    </source>
</reference>
<keyword evidence="2" id="KW-1185">Reference proteome</keyword>
<dbReference type="AlphaFoldDB" id="A0A9P4QL72"/>
<dbReference type="InterPro" id="IPR029063">
    <property type="entry name" value="SAM-dependent_MTases_sf"/>
</dbReference>
<organism evidence="1 2">
    <name type="scientific">Polyplosphaeria fusca</name>
    <dbReference type="NCBI Taxonomy" id="682080"/>
    <lineage>
        <taxon>Eukaryota</taxon>
        <taxon>Fungi</taxon>
        <taxon>Dikarya</taxon>
        <taxon>Ascomycota</taxon>
        <taxon>Pezizomycotina</taxon>
        <taxon>Dothideomycetes</taxon>
        <taxon>Pleosporomycetidae</taxon>
        <taxon>Pleosporales</taxon>
        <taxon>Tetraplosphaeriaceae</taxon>
        <taxon>Polyplosphaeria</taxon>
    </lineage>
</organism>
<dbReference type="EMBL" id="ML996372">
    <property type="protein sequence ID" value="KAF2726921.1"/>
    <property type="molecule type" value="Genomic_DNA"/>
</dbReference>
<comment type="caution">
    <text evidence="1">The sequence shown here is derived from an EMBL/GenBank/DDBJ whole genome shotgun (WGS) entry which is preliminary data.</text>
</comment>
<dbReference type="Proteomes" id="UP000799444">
    <property type="component" value="Unassembled WGS sequence"/>
</dbReference>
<gene>
    <name evidence="1" type="ORF">EJ04DRAFT_547481</name>
</gene>
<dbReference type="OrthoDB" id="417697at2759"/>